<feature type="region of interest" description="Disordered" evidence="1">
    <location>
        <begin position="28"/>
        <end position="49"/>
    </location>
</feature>
<dbReference type="AlphaFoldDB" id="A0AB33WZV0"/>
<dbReference type="EMBL" id="AHOT01000001">
    <property type="protein sequence ID" value="EIM18793.1"/>
    <property type="molecule type" value="Genomic_DNA"/>
</dbReference>
<dbReference type="Proteomes" id="UP000003790">
    <property type="component" value="Chromosome"/>
</dbReference>
<protein>
    <submittedName>
        <fullName evidence="2">ISPst8-like transposase</fullName>
    </submittedName>
</protein>
<comment type="caution">
    <text evidence="2">The sequence shown here is derived from an EMBL/GenBank/DDBJ whole genome shotgun (WGS) entry which is preliminary data.</text>
</comment>
<reference evidence="2 3" key="1">
    <citation type="journal article" date="2012" name="PLoS Genet.">
        <title>Comparative Genomics of Plant-Associated Pseudomonas spp.: Insights into Diversity and Inheritance of Traits Involved in Multitrophic Interactions.</title>
        <authorList>
            <person name="Loper J.E."/>
            <person name="Hassan K.A."/>
            <person name="Mavrodi D.V."/>
            <person name="Davis E.W.II."/>
            <person name="Lim C.K."/>
            <person name="Shaffer B.T."/>
            <person name="Elbourne L.D."/>
            <person name="Stockwell V.O."/>
            <person name="Hartney S.L."/>
            <person name="Breakwell K."/>
            <person name="Henkels M.D."/>
            <person name="Tetu S.G."/>
            <person name="Rangel L.I."/>
            <person name="Kidarsa T.A."/>
            <person name="Wilson N.L."/>
            <person name="van de Mortel J.E."/>
            <person name="Song C."/>
            <person name="Blumhagen R."/>
            <person name="Radune D."/>
            <person name="Hostetler J.B."/>
            <person name="Brinkac L.M."/>
            <person name="Durkin A.S."/>
            <person name="Kluepfel D.A."/>
            <person name="Wechter W.P."/>
            <person name="Anderson A.J."/>
            <person name="Kim Y.C."/>
            <person name="Pierson L.S.III."/>
            <person name="Pierson E.A."/>
            <person name="Lindow S.E."/>
            <person name="Kobayashi D.Y."/>
            <person name="Raaijmakers J.M."/>
            <person name="Weller D.M."/>
            <person name="Thomashow L.S."/>
            <person name="Allen A.E."/>
            <person name="Paulsen I.T."/>
        </authorList>
    </citation>
    <scope>NUCLEOTIDE SEQUENCE [LARGE SCALE GENOMIC DNA]</scope>
    <source>
        <strain evidence="2 3">O6</strain>
    </source>
</reference>
<organism evidence="2 3">
    <name type="scientific">Pseudomonas chlororaphis O6</name>
    <dbReference type="NCBI Taxonomy" id="1037915"/>
    <lineage>
        <taxon>Bacteria</taxon>
        <taxon>Pseudomonadati</taxon>
        <taxon>Pseudomonadota</taxon>
        <taxon>Gammaproteobacteria</taxon>
        <taxon>Pseudomonadales</taxon>
        <taxon>Pseudomonadaceae</taxon>
        <taxon>Pseudomonas</taxon>
    </lineage>
</organism>
<name>A0AB33WZV0_9PSED</name>
<evidence type="ECO:0000256" key="1">
    <source>
        <dbReference type="SAM" id="MobiDB-lite"/>
    </source>
</evidence>
<evidence type="ECO:0000313" key="2">
    <source>
        <dbReference type="EMBL" id="EIM18793.1"/>
    </source>
</evidence>
<sequence>MLVRLHLKLNEQGLIDLKTWMIDSTAARATRTSSGAGKKGGLLSPHVMR</sequence>
<evidence type="ECO:0000313" key="3">
    <source>
        <dbReference type="Proteomes" id="UP000003790"/>
    </source>
</evidence>
<accession>A0AB33WZV0</accession>
<gene>
    <name evidence="2" type="ORF">PchlO6_6086</name>
</gene>
<proteinExistence type="predicted"/>